<evidence type="ECO:0000313" key="4">
    <source>
        <dbReference type="EMBL" id="GAM00557.1"/>
    </source>
</evidence>
<accession>A0A0A1W5U8</accession>
<reference evidence="4 5" key="1">
    <citation type="submission" date="2014-11" db="EMBL/GenBank/DDBJ databases">
        <title>Whole genome shotgun sequence of Sphingomonas parapaucimobilis NBRC 15100.</title>
        <authorList>
            <person name="Katano-Makiyama Y."/>
            <person name="Hosoyama A."/>
            <person name="Hashimoto M."/>
            <person name="Hosoyama Y."/>
            <person name="Noguchi M."/>
            <person name="Numata M."/>
            <person name="Tsuchikane K."/>
            <person name="Hirakata S."/>
            <person name="Uohara A."/>
            <person name="Shimodaira J."/>
            <person name="Ohji S."/>
            <person name="Ichikawa N."/>
            <person name="Kimura A."/>
            <person name="Yamazoe A."/>
            <person name="Fujita N."/>
        </authorList>
    </citation>
    <scope>NUCLEOTIDE SEQUENCE [LARGE SCALE GENOMIC DNA]</scope>
    <source>
        <strain evidence="4 5">NBRC 15100</strain>
    </source>
</reference>
<proteinExistence type="predicted"/>
<dbReference type="Gene3D" id="3.90.226.10">
    <property type="entry name" value="2-enoyl-CoA Hydratase, Chain A, domain 1"/>
    <property type="match status" value="1"/>
</dbReference>
<dbReference type="Pfam" id="PF00574">
    <property type="entry name" value="CLP_protease"/>
    <property type="match status" value="1"/>
</dbReference>
<dbReference type="GO" id="GO:0006515">
    <property type="term" value="P:protein quality control for misfolded or incompletely synthesized proteins"/>
    <property type="evidence" value="ECO:0007669"/>
    <property type="project" value="TreeGrafter"/>
</dbReference>
<dbReference type="CDD" id="cd07016">
    <property type="entry name" value="S14_ClpP_1"/>
    <property type="match status" value="1"/>
</dbReference>
<evidence type="ECO:0000313" key="5">
    <source>
        <dbReference type="Proteomes" id="UP000032305"/>
    </source>
</evidence>
<evidence type="ECO:0000256" key="3">
    <source>
        <dbReference type="ARBA" id="ARBA00022825"/>
    </source>
</evidence>
<evidence type="ECO:0000256" key="1">
    <source>
        <dbReference type="ARBA" id="ARBA00022670"/>
    </source>
</evidence>
<dbReference type="GO" id="GO:0009368">
    <property type="term" value="C:endopeptidase Clp complex"/>
    <property type="evidence" value="ECO:0007669"/>
    <property type="project" value="TreeGrafter"/>
</dbReference>
<dbReference type="GO" id="GO:0004252">
    <property type="term" value="F:serine-type endopeptidase activity"/>
    <property type="evidence" value="ECO:0007669"/>
    <property type="project" value="TreeGrafter"/>
</dbReference>
<sequence>MPQMTRKLLNLAQGNRGKGSGLRAEATDADTTTVYVYDVIDSFWGVSAADFAKEIAAITTPKVRLRVNSPGGDVFEARAMMTAIGEHAAEFTAVIDGLAASAATALTLACDSVEIAEGGFYMIHRAWTFAMGNAEDMTATASLLGKIDGVLADGYVAKTGKTTAEVEAWMKAETWFNAAEAIDAGFVDRMVAVQDKKAKSDAKARAVAFNLSAFANVPKALTERPPEIDASTRDRAMARLALYDRTAA</sequence>
<dbReference type="Proteomes" id="UP000032305">
    <property type="component" value="Unassembled WGS sequence"/>
</dbReference>
<dbReference type="eggNOG" id="COG0740">
    <property type="taxonomic scope" value="Bacteria"/>
</dbReference>
<protein>
    <recommendedName>
        <fullName evidence="6">Peptidase S14</fullName>
    </recommendedName>
</protein>
<organism evidence="4 5">
    <name type="scientific">Sphingomonas parapaucimobilis NBRC 15100</name>
    <dbReference type="NCBI Taxonomy" id="1219049"/>
    <lineage>
        <taxon>Bacteria</taxon>
        <taxon>Pseudomonadati</taxon>
        <taxon>Pseudomonadota</taxon>
        <taxon>Alphaproteobacteria</taxon>
        <taxon>Sphingomonadales</taxon>
        <taxon>Sphingomonadaceae</taxon>
        <taxon>Sphingomonas</taxon>
    </lineage>
</organism>
<evidence type="ECO:0000256" key="2">
    <source>
        <dbReference type="ARBA" id="ARBA00022801"/>
    </source>
</evidence>
<name>A0A0A1W5U8_9SPHN</name>
<dbReference type="InterPro" id="IPR029045">
    <property type="entry name" value="ClpP/crotonase-like_dom_sf"/>
</dbReference>
<dbReference type="AlphaFoldDB" id="A0A0A1W5U8"/>
<keyword evidence="3" id="KW-0720">Serine protease</keyword>
<evidence type="ECO:0008006" key="6">
    <source>
        <dbReference type="Google" id="ProtNLM"/>
    </source>
</evidence>
<dbReference type="SUPFAM" id="SSF52096">
    <property type="entry name" value="ClpP/crotonase"/>
    <property type="match status" value="1"/>
</dbReference>
<dbReference type="PANTHER" id="PTHR10381:SF70">
    <property type="entry name" value="ATP-DEPENDENT CLP PROTEASE PROTEOLYTIC SUBUNIT"/>
    <property type="match status" value="1"/>
</dbReference>
<dbReference type="PANTHER" id="PTHR10381">
    <property type="entry name" value="ATP-DEPENDENT CLP PROTEASE PROTEOLYTIC SUBUNIT"/>
    <property type="match status" value="1"/>
</dbReference>
<dbReference type="NCBIfam" id="NF045542">
    <property type="entry name" value="Clp_rel_HeadMat"/>
    <property type="match status" value="1"/>
</dbReference>
<gene>
    <name evidence="4" type="ORF">SP5_034_01320</name>
</gene>
<dbReference type="GO" id="GO:0004176">
    <property type="term" value="F:ATP-dependent peptidase activity"/>
    <property type="evidence" value="ECO:0007669"/>
    <property type="project" value="TreeGrafter"/>
</dbReference>
<dbReference type="GO" id="GO:0051117">
    <property type="term" value="F:ATPase binding"/>
    <property type="evidence" value="ECO:0007669"/>
    <property type="project" value="TreeGrafter"/>
</dbReference>
<keyword evidence="1" id="KW-0645">Protease</keyword>
<dbReference type="EMBL" id="BBPI01000034">
    <property type="protein sequence ID" value="GAM00557.1"/>
    <property type="molecule type" value="Genomic_DNA"/>
</dbReference>
<keyword evidence="2" id="KW-0378">Hydrolase</keyword>
<keyword evidence="5" id="KW-1185">Reference proteome</keyword>
<dbReference type="RefSeq" id="WP_042485799.1">
    <property type="nucleotide sequence ID" value="NZ_BBPI01000034.1"/>
</dbReference>
<comment type="caution">
    <text evidence="4">The sequence shown here is derived from an EMBL/GenBank/DDBJ whole genome shotgun (WGS) entry which is preliminary data.</text>
</comment>
<dbReference type="InterPro" id="IPR023562">
    <property type="entry name" value="ClpP/TepA"/>
</dbReference>